<proteinExistence type="predicted"/>
<evidence type="ECO:0000313" key="1">
    <source>
        <dbReference type="EMBL" id="TDL20495.1"/>
    </source>
</evidence>
<evidence type="ECO:0000313" key="2">
    <source>
        <dbReference type="Proteomes" id="UP000294933"/>
    </source>
</evidence>
<organism evidence="1 2">
    <name type="scientific">Rickenella mellea</name>
    <dbReference type="NCBI Taxonomy" id="50990"/>
    <lineage>
        <taxon>Eukaryota</taxon>
        <taxon>Fungi</taxon>
        <taxon>Dikarya</taxon>
        <taxon>Basidiomycota</taxon>
        <taxon>Agaricomycotina</taxon>
        <taxon>Agaricomycetes</taxon>
        <taxon>Hymenochaetales</taxon>
        <taxon>Rickenellaceae</taxon>
        <taxon>Rickenella</taxon>
    </lineage>
</organism>
<reference evidence="1 2" key="1">
    <citation type="submission" date="2018-06" db="EMBL/GenBank/DDBJ databases">
        <title>A transcriptomic atlas of mushroom development highlights an independent origin of complex multicellularity.</title>
        <authorList>
            <consortium name="DOE Joint Genome Institute"/>
            <person name="Krizsan K."/>
            <person name="Almasi E."/>
            <person name="Merenyi Z."/>
            <person name="Sahu N."/>
            <person name="Viragh M."/>
            <person name="Koszo T."/>
            <person name="Mondo S."/>
            <person name="Kiss B."/>
            <person name="Balint B."/>
            <person name="Kues U."/>
            <person name="Barry K."/>
            <person name="Hegedus J.C."/>
            <person name="Henrissat B."/>
            <person name="Johnson J."/>
            <person name="Lipzen A."/>
            <person name="Ohm R."/>
            <person name="Nagy I."/>
            <person name="Pangilinan J."/>
            <person name="Yan J."/>
            <person name="Xiong Y."/>
            <person name="Grigoriev I.V."/>
            <person name="Hibbett D.S."/>
            <person name="Nagy L.G."/>
        </authorList>
    </citation>
    <scope>NUCLEOTIDE SEQUENCE [LARGE SCALE GENOMIC DNA]</scope>
    <source>
        <strain evidence="1 2">SZMC22713</strain>
    </source>
</reference>
<dbReference type="EMBL" id="ML170188">
    <property type="protein sequence ID" value="TDL20495.1"/>
    <property type="molecule type" value="Genomic_DNA"/>
</dbReference>
<accession>A0A4Y7PZA7</accession>
<dbReference type="VEuPathDB" id="FungiDB:BD410DRAFT_899603"/>
<gene>
    <name evidence="1" type="ORF">BD410DRAFT_899603</name>
</gene>
<dbReference type="OrthoDB" id="3063862at2759"/>
<sequence length="471" mass="53969">MSDCPSRQLGFYPSSFDDPSRLLAYTTDVVDWLSSRGVDRYQINPPVFHEEVAKPWVYFECPAWLQSQKYLEDRLHINCGIDPDKIIVFRKFVQEVPPAQIIVTDKQADDDGFLFHVMRSFDFCETILLLHENWSEPSYLPLGWLAVYNNFFELIRGDCFRFTRAKISYTPHWALRGERRRPPALDSSYVVPDTVFLVEVDDLIEDFDLRTDFLEYMTINFENLYPPPQRLQVPFLIVEYVKTNLDHVGGIDGHRDHLLMAMSSATGFYGALGIVLPVFGLLANRYEATLYYGWETNGLELLRGMHHSVAAEFDISDPLDALRLRLLLANLTEHAKLVSEAVRKALPTVFEAFHKGDVRNWKQSEANQSPISSPSIPDWRDQIVTGHDNIESAPPGLLPPGYGPGHRLSIEQFCTEFELDNFIKDTLLANGYTTSNTFPAVQINHLHLMDFKMGHIAELQVAVLKWAKKLK</sequence>
<dbReference type="STRING" id="50990.A0A4Y7PZA7"/>
<dbReference type="AlphaFoldDB" id="A0A4Y7PZA7"/>
<dbReference type="Proteomes" id="UP000294933">
    <property type="component" value="Unassembled WGS sequence"/>
</dbReference>
<keyword evidence="2" id="KW-1185">Reference proteome</keyword>
<name>A0A4Y7PZA7_9AGAM</name>
<protein>
    <submittedName>
        <fullName evidence="1">Uncharacterized protein</fullName>
    </submittedName>
</protein>